<dbReference type="PANTHER" id="PTHR42927:SF1">
    <property type="entry name" value="HELICASE SUPERFAMILY 1 AND 2 DOMAIN-CONTAINING PROTEIN"/>
    <property type="match status" value="1"/>
</dbReference>
<dbReference type="GO" id="GO:0003677">
    <property type="term" value="F:DNA binding"/>
    <property type="evidence" value="ECO:0007669"/>
    <property type="project" value="UniProtKB-KW"/>
</dbReference>
<dbReference type="GO" id="GO:0004386">
    <property type="term" value="F:helicase activity"/>
    <property type="evidence" value="ECO:0007669"/>
    <property type="project" value="UniProtKB-KW"/>
</dbReference>
<name>A0A420FBJ3_9SPHI</name>
<evidence type="ECO:0000313" key="3">
    <source>
        <dbReference type="Proteomes" id="UP000286402"/>
    </source>
</evidence>
<dbReference type="GO" id="GO:0009035">
    <property type="term" value="F:type I site-specific deoxyribonuclease activity"/>
    <property type="evidence" value="ECO:0007669"/>
    <property type="project" value="UniProtKB-EC"/>
</dbReference>
<dbReference type="GO" id="GO:0005524">
    <property type="term" value="F:ATP binding"/>
    <property type="evidence" value="ECO:0007669"/>
    <property type="project" value="UniProtKB-KW"/>
</dbReference>
<dbReference type="PANTHER" id="PTHR42927">
    <property type="entry name" value="HELICASE SUPERFAMILY 1 AND 2 DOMAIN-CONTAINING PROTEIN"/>
    <property type="match status" value="1"/>
</dbReference>
<feature type="domain" description="Helicase ATP-binding" evidence="1">
    <location>
        <begin position="298"/>
        <end position="500"/>
    </location>
</feature>
<dbReference type="SMART" id="SM00487">
    <property type="entry name" value="DEXDc"/>
    <property type="match status" value="1"/>
</dbReference>
<evidence type="ECO:0000313" key="2">
    <source>
        <dbReference type="EMBL" id="RKF30221.1"/>
    </source>
</evidence>
<reference evidence="2 3" key="1">
    <citation type="submission" date="2016-07" db="EMBL/GenBank/DDBJ databases">
        <title>Genome analysis of Sphingobacterium siyangense T12B17.</title>
        <authorList>
            <person name="Xu D."/>
            <person name="Su Y."/>
            <person name="Zheng S."/>
        </authorList>
    </citation>
    <scope>NUCLEOTIDE SEQUENCE [LARGE SCALE GENOMIC DNA]</scope>
    <source>
        <strain evidence="2 3">T12B17</strain>
    </source>
</reference>
<dbReference type="Proteomes" id="UP000286402">
    <property type="component" value="Unassembled WGS sequence"/>
</dbReference>
<keyword evidence="2" id="KW-0378">Hydrolase</keyword>
<dbReference type="Gene3D" id="3.40.50.300">
    <property type="entry name" value="P-loop containing nucleotide triphosphate hydrolases"/>
    <property type="match status" value="3"/>
</dbReference>
<dbReference type="InterPro" id="IPR014001">
    <property type="entry name" value="Helicase_ATP-bd"/>
</dbReference>
<keyword evidence="2" id="KW-0547">Nucleotide-binding</keyword>
<dbReference type="Gene3D" id="3.90.1570.50">
    <property type="match status" value="1"/>
</dbReference>
<dbReference type="AlphaFoldDB" id="A0A420FBJ3"/>
<dbReference type="InterPro" id="IPR055180">
    <property type="entry name" value="HsdR_RecA-like_helicase_dom_2"/>
</dbReference>
<dbReference type="InterPro" id="IPR027417">
    <property type="entry name" value="P-loop_NTPase"/>
</dbReference>
<proteinExistence type="predicted"/>
<organism evidence="2 3">
    <name type="scientific">Sphingobacterium siyangense</name>
    <dbReference type="NCBI Taxonomy" id="459529"/>
    <lineage>
        <taxon>Bacteria</taxon>
        <taxon>Pseudomonadati</taxon>
        <taxon>Bacteroidota</taxon>
        <taxon>Sphingobacteriia</taxon>
        <taxon>Sphingobacteriales</taxon>
        <taxon>Sphingobacteriaceae</taxon>
        <taxon>Sphingobacterium</taxon>
    </lineage>
</organism>
<dbReference type="Pfam" id="PF22679">
    <property type="entry name" value="T1R_D3-like"/>
    <property type="match status" value="1"/>
</dbReference>
<protein>
    <submittedName>
        <fullName evidence="2">DEAD/DEAH box helicase</fullName>
    </submittedName>
</protein>
<dbReference type="InterPro" id="IPR007409">
    <property type="entry name" value="Restrct_endonuc_type1_HsdR_N"/>
</dbReference>
<dbReference type="Pfam" id="PF18766">
    <property type="entry name" value="SWI2_SNF2"/>
    <property type="match status" value="1"/>
</dbReference>
<dbReference type="EMBL" id="MCAQ01000030">
    <property type="protein sequence ID" value="RKF30221.1"/>
    <property type="molecule type" value="Genomic_DNA"/>
</dbReference>
<dbReference type="GO" id="GO:0009307">
    <property type="term" value="P:DNA restriction-modification system"/>
    <property type="evidence" value="ECO:0007669"/>
    <property type="project" value="UniProtKB-KW"/>
</dbReference>
<keyword evidence="2" id="KW-0347">Helicase</keyword>
<dbReference type="PROSITE" id="PS51192">
    <property type="entry name" value="HELICASE_ATP_BIND_1"/>
    <property type="match status" value="1"/>
</dbReference>
<dbReference type="InterPro" id="IPR040980">
    <property type="entry name" value="SWI2_SNF2"/>
</dbReference>
<keyword evidence="2" id="KW-0067">ATP-binding</keyword>
<accession>A0A420FBJ3</accession>
<evidence type="ECO:0000259" key="1">
    <source>
        <dbReference type="PROSITE" id="PS51192"/>
    </source>
</evidence>
<dbReference type="SUPFAM" id="SSF52540">
    <property type="entry name" value="P-loop containing nucleoside triphosphate hydrolases"/>
    <property type="match status" value="1"/>
</dbReference>
<dbReference type="RefSeq" id="WP_120336748.1">
    <property type="nucleotide sequence ID" value="NZ_MCAQ01000030.1"/>
</dbReference>
<sequence>MSKQTDTTEKGLEAHISQYLVEQNKYVLRENKAYDNVSCLDNELLFQFLEATQPKAVAKLKTYHKDLYKQKIIKRLNDQIQAKGIIEVLRKGIIDGFTDTKLRLFYDKPVSGYNASANALYEANQFSVMRQVYFSPKDKKSLDLIIFINGIPVISFELKNELTKQNVQHAIKQYKNDRDPNEELFRLGRLMVNFAVDTEEVWMCTQLKKEKSYFLPFNKGYNNGAGNPPNNGIKTDYLWKEILTKANLTNIIQSFCQLIVEEKEYLDEKGKIKTRKEKKMIFPRYHQLLAVRNLLADAQVNGSGQKYLIQHSAGSGKSNSISWLAHQLVGLHDKTGTDNIFDTVVVVTDRRVLDAQIRNNIKQFQQVNGVVEAITEGSKQLKEALEEGKKIIITTIQKFPHIVEEIGDLPGANFAIIIDEAHSSLSGQMARKLNEALAKPNEDDDIETDDYDTVTGEDLITDLIKSRKLLPNASYFAFTATPKNKTLELFGVPFTEGDKTKFRAFHLYSMKQAIEEGFIMDVLQNYTTYQSYYALLKKIEDDPEYDKLNAQKKLKAYVESHEHAIKKKAILIISHFIENVVKKKRMGGLAKAMLVTSSRANAVKYKRAFDDYLTKINSPYKAIVAFSGEIDGDTEASLNGFSSANIPSEFEKNEYRFLLVANKFQTGFDQPLLHTMYVDKKLGGVNAVQTLSRLNRSHILKKETFVLDFANTAEDIEKAFKPYFESTILGEATDPNKLFDLQDALDNFQVYTRKQVVEFSNKILENVSVDQLHAMLDSSTVIFRRDLEEEQQADFRAKVKTYVRLYIFLSQIVPFENPYLERLYIFLNHLQNKLGGETPTDLAQGILDNIDMDSYRLQLEATTNIAMEQGEDLKPIPTDMRGGSSEADIDRLSNILQTFNDRYGTQFEDADKVRQMAENIASDVAKNKELISSIQHSDDQNARITSDKVVGEELLKHITTNFDLYKLYSDNKDFKEDFSAMMFGVVKELINRGINAQK</sequence>
<keyword evidence="3" id="KW-1185">Reference proteome</keyword>
<comment type="caution">
    <text evidence="2">The sequence shown here is derived from an EMBL/GenBank/DDBJ whole genome shotgun (WGS) entry which is preliminary data.</text>
</comment>
<dbReference type="Pfam" id="PF04313">
    <property type="entry name" value="HSDR_N"/>
    <property type="match status" value="1"/>
</dbReference>
<gene>
    <name evidence="2" type="ORF">BCY89_20705</name>
</gene>